<accession>A0A9N7V017</accession>
<reference evidence="2" key="1">
    <citation type="submission" date="2020-03" db="EMBL/GenBank/DDBJ databases">
        <authorList>
            <person name="Weist P."/>
        </authorList>
    </citation>
    <scope>NUCLEOTIDE SEQUENCE</scope>
</reference>
<protein>
    <submittedName>
        <fullName evidence="2">Uncharacterized protein</fullName>
    </submittedName>
</protein>
<evidence type="ECO:0000313" key="3">
    <source>
        <dbReference type="Proteomes" id="UP001153269"/>
    </source>
</evidence>
<proteinExistence type="predicted"/>
<dbReference type="EMBL" id="CADEAL010002459">
    <property type="protein sequence ID" value="CAB1440520.1"/>
    <property type="molecule type" value="Genomic_DNA"/>
</dbReference>
<feature type="compositionally biased region" description="Polar residues" evidence="1">
    <location>
        <begin position="293"/>
        <end position="303"/>
    </location>
</feature>
<organism evidence="2 3">
    <name type="scientific">Pleuronectes platessa</name>
    <name type="common">European plaice</name>
    <dbReference type="NCBI Taxonomy" id="8262"/>
    <lineage>
        <taxon>Eukaryota</taxon>
        <taxon>Metazoa</taxon>
        <taxon>Chordata</taxon>
        <taxon>Craniata</taxon>
        <taxon>Vertebrata</taxon>
        <taxon>Euteleostomi</taxon>
        <taxon>Actinopterygii</taxon>
        <taxon>Neopterygii</taxon>
        <taxon>Teleostei</taxon>
        <taxon>Neoteleostei</taxon>
        <taxon>Acanthomorphata</taxon>
        <taxon>Carangaria</taxon>
        <taxon>Pleuronectiformes</taxon>
        <taxon>Pleuronectoidei</taxon>
        <taxon>Pleuronectidae</taxon>
        <taxon>Pleuronectes</taxon>
    </lineage>
</organism>
<dbReference type="AlphaFoldDB" id="A0A9N7V017"/>
<dbReference type="Proteomes" id="UP001153269">
    <property type="component" value="Unassembled WGS sequence"/>
</dbReference>
<feature type="region of interest" description="Disordered" evidence="1">
    <location>
        <begin position="271"/>
        <end position="311"/>
    </location>
</feature>
<name>A0A9N7V017_PLEPL</name>
<evidence type="ECO:0000313" key="2">
    <source>
        <dbReference type="EMBL" id="CAB1440520.1"/>
    </source>
</evidence>
<comment type="caution">
    <text evidence="2">The sequence shown here is derived from an EMBL/GenBank/DDBJ whole genome shotgun (WGS) entry which is preliminary data.</text>
</comment>
<sequence>MSGEGVRTERKEGGGRGRREEGDDGRRRDSSDSVLKVETGLCSFPTLEIELSVSVPVILAAPPTPDPRPLSSTSTSALHSLQAIRGTALIRLASRWHPPKKPNGSIRPNATAVSKSAALETLRVGTFWKSPAVISAFTPAPVTFLSRHQRSRQSPERHDRRQGVWTLLRSSRAPEQSACPSTTSALKHTQDKLILQSSAYPAPTPPAPRLPDCPHSPPLRLRLSLRLSLLFNPRRRDRSFACIASSSTIHTSGWIAARPSCLLVVRPKDGSHDPVTYPSAQSAGCQRRAGWDAQSSTSDSLAPSQGWMPED</sequence>
<keyword evidence="3" id="KW-1185">Reference proteome</keyword>
<evidence type="ECO:0000256" key="1">
    <source>
        <dbReference type="SAM" id="MobiDB-lite"/>
    </source>
</evidence>
<feature type="compositionally biased region" description="Basic and acidic residues" evidence="1">
    <location>
        <begin position="1"/>
        <end position="31"/>
    </location>
</feature>
<feature type="region of interest" description="Disordered" evidence="1">
    <location>
        <begin position="1"/>
        <end position="35"/>
    </location>
</feature>
<gene>
    <name evidence="2" type="ORF">PLEPLA_LOCUS28286</name>
</gene>